<accession>A0A8S5VED7</accession>
<protein>
    <submittedName>
        <fullName evidence="2">Uncharacterized protein</fullName>
    </submittedName>
</protein>
<keyword evidence="1" id="KW-1133">Transmembrane helix</keyword>
<keyword evidence="1" id="KW-0812">Transmembrane</keyword>
<feature type="transmembrane region" description="Helical" evidence="1">
    <location>
        <begin position="12"/>
        <end position="32"/>
    </location>
</feature>
<feature type="transmembrane region" description="Helical" evidence="1">
    <location>
        <begin position="44"/>
        <end position="64"/>
    </location>
</feature>
<reference evidence="2" key="1">
    <citation type="journal article" date="2021" name="Proc. Natl. Acad. Sci. U.S.A.">
        <title>A Catalog of Tens of Thousands of Viruses from Human Metagenomes Reveals Hidden Associations with Chronic Diseases.</title>
        <authorList>
            <person name="Tisza M.J."/>
            <person name="Buck C.B."/>
        </authorList>
    </citation>
    <scope>NUCLEOTIDE SEQUENCE</scope>
    <source>
        <strain evidence="2">CtE3x18</strain>
    </source>
</reference>
<organism evidence="2">
    <name type="scientific">Myoviridae sp. ctE3x18</name>
    <dbReference type="NCBI Taxonomy" id="2825059"/>
    <lineage>
        <taxon>Viruses</taxon>
        <taxon>Duplodnaviria</taxon>
        <taxon>Heunggongvirae</taxon>
        <taxon>Uroviricota</taxon>
        <taxon>Caudoviricetes</taxon>
    </lineage>
</organism>
<keyword evidence="1" id="KW-0472">Membrane</keyword>
<evidence type="ECO:0000313" key="2">
    <source>
        <dbReference type="EMBL" id="DAG05137.1"/>
    </source>
</evidence>
<name>A0A8S5VED7_9CAUD</name>
<evidence type="ECO:0000256" key="1">
    <source>
        <dbReference type="SAM" id="Phobius"/>
    </source>
</evidence>
<dbReference type="EMBL" id="BK016250">
    <property type="protein sequence ID" value="DAG05137.1"/>
    <property type="molecule type" value="Genomic_DNA"/>
</dbReference>
<sequence>MKWFYNLKRVVRVIIAVVSWLPLFIFAGVVGGSVGENGENMQTWQALIICALLAVGVVFTVFAIKARAKETKAARDAKRTERAALESRKKITTTENPHIIKMSDAAVTSPATTLSFPIFTKAVGVSFDNCQENIQKSNVGDPLLIKHKPTEEYPESVDVINARTRKRIGRIKSDLAWEFVGEFDERFTLDGEIADITGGSDGQNYGCNIKIVGEHIDD</sequence>
<proteinExistence type="predicted"/>